<sequence length="142" mass="15891">MSSFSVDLVRRFNEPVGALYRAFDHLIGARPGMTLMVPIAAATGRFDGLVDQCPVPHLEAAAILEPEYADAEPLYLTLLMSKSFWRRIPEADRQQLMEMLISKEKICAYDAAWRYVWIQLCTGGKPCLLLIGETGVRLAYAP</sequence>
<evidence type="ECO:0000313" key="2">
    <source>
        <dbReference type="Proteomes" id="UP000295382"/>
    </source>
</evidence>
<reference evidence="1 2" key="1">
    <citation type="submission" date="2019-03" db="EMBL/GenBank/DDBJ databases">
        <title>Genomic Encyclopedia of Type Strains, Phase IV (KMG-IV): sequencing the most valuable type-strain genomes for metagenomic binning, comparative biology and taxonomic classification.</title>
        <authorList>
            <person name="Goeker M."/>
        </authorList>
    </citation>
    <scope>NUCLEOTIDE SEQUENCE [LARGE SCALE GENOMIC DNA]</scope>
    <source>
        <strain evidence="1 2">DSM 7445</strain>
    </source>
</reference>
<dbReference type="AlphaFoldDB" id="A0A4R3HRS5"/>
<evidence type="ECO:0000313" key="1">
    <source>
        <dbReference type="EMBL" id="TCS35827.1"/>
    </source>
</evidence>
<name>A0A4R3HRS5_PAULE</name>
<dbReference type="RefSeq" id="WP_132259503.1">
    <property type="nucleotide sequence ID" value="NZ_SLZQ01000009.1"/>
</dbReference>
<dbReference type="OrthoDB" id="8617587at2"/>
<dbReference type="Proteomes" id="UP000295382">
    <property type="component" value="Unassembled WGS sequence"/>
</dbReference>
<organism evidence="1 2">
    <name type="scientific">Paucimonas lemoignei</name>
    <name type="common">Pseudomonas lemoignei</name>
    <dbReference type="NCBI Taxonomy" id="29443"/>
    <lineage>
        <taxon>Bacteria</taxon>
        <taxon>Pseudomonadati</taxon>
        <taxon>Pseudomonadota</taxon>
        <taxon>Betaproteobacteria</taxon>
        <taxon>Burkholderiales</taxon>
        <taxon>Burkholderiaceae</taxon>
        <taxon>Paucimonas</taxon>
    </lineage>
</organism>
<comment type="caution">
    <text evidence="1">The sequence shown here is derived from an EMBL/GenBank/DDBJ whole genome shotgun (WGS) entry which is preliminary data.</text>
</comment>
<dbReference type="EMBL" id="SLZQ01000009">
    <property type="protein sequence ID" value="TCS35827.1"/>
    <property type="molecule type" value="Genomic_DNA"/>
</dbReference>
<protein>
    <submittedName>
        <fullName evidence="1">Uncharacterized protein</fullName>
    </submittedName>
</protein>
<accession>A0A4R3HRS5</accession>
<gene>
    <name evidence="1" type="ORF">EDC30_109126</name>
</gene>
<keyword evidence="2" id="KW-1185">Reference proteome</keyword>
<proteinExistence type="predicted"/>